<dbReference type="EMBL" id="LR796729">
    <property type="protein sequence ID" value="CAB4162020.1"/>
    <property type="molecule type" value="Genomic_DNA"/>
</dbReference>
<name>A0A6J5NQH4_9CAUD</name>
<reference evidence="2" key="1">
    <citation type="submission" date="2020-04" db="EMBL/GenBank/DDBJ databases">
        <authorList>
            <person name="Chiriac C."/>
            <person name="Salcher M."/>
            <person name="Ghai R."/>
            <person name="Kavagutti S V."/>
        </authorList>
    </citation>
    <scope>NUCLEOTIDE SEQUENCE</scope>
</reference>
<sequence>MSDLVQAIWKLRPNSEYSLINDDYATIKWDVLEGVAPTQAEIDKAIDELKADELAAKTKAEADKATAQAKLAALGLTADDLKALGL</sequence>
<dbReference type="EMBL" id="LR796347">
    <property type="protein sequence ID" value="CAB4138680.1"/>
    <property type="molecule type" value="Genomic_DNA"/>
</dbReference>
<proteinExistence type="predicted"/>
<organism evidence="2">
    <name type="scientific">uncultured Caudovirales phage</name>
    <dbReference type="NCBI Taxonomy" id="2100421"/>
    <lineage>
        <taxon>Viruses</taxon>
        <taxon>Duplodnaviria</taxon>
        <taxon>Heunggongvirae</taxon>
        <taxon>Uroviricota</taxon>
        <taxon>Caudoviricetes</taxon>
        <taxon>Peduoviridae</taxon>
        <taxon>Maltschvirus</taxon>
        <taxon>Maltschvirus maltsch</taxon>
    </lineage>
</organism>
<protein>
    <submittedName>
        <fullName evidence="2">Uncharacterized protein</fullName>
    </submittedName>
</protein>
<gene>
    <name evidence="1" type="ORF">UFOVP333_3</name>
    <name evidence="2" type="ORF">UFOVP792_15</name>
</gene>
<evidence type="ECO:0000313" key="1">
    <source>
        <dbReference type="EMBL" id="CAB4138680.1"/>
    </source>
</evidence>
<accession>A0A6J5NQH4</accession>
<evidence type="ECO:0000313" key="2">
    <source>
        <dbReference type="EMBL" id="CAB4162020.1"/>
    </source>
</evidence>